<name>A0A379E6H5_9BACT</name>
<dbReference type="Proteomes" id="UP000255469">
    <property type="component" value="Unassembled WGS sequence"/>
</dbReference>
<dbReference type="OMA" id="HTENCNI"/>
<dbReference type="AlphaFoldDB" id="A0A379E6H5"/>
<sequence length="168" mass="19460">MKKKDFLWVFLLLFPVTVFAQKGAVRSDLSVQSAGLSKGFSSIELCYDVIGYNFTDRLYANLRYEHSTTLFKEDGTKTYARNHTEGINVGYDFEQKEDYRIGLQAGIGTSAWWKSTDWKFNCYDATVYVEFGSCKVKPRMNLGVKFYDSRDSQHKNRWTFLTGIGFRI</sequence>
<protein>
    <recommendedName>
        <fullName evidence="3">Outer membrane protein beta-barrel domain-containing protein</fullName>
    </recommendedName>
</protein>
<dbReference type="EMBL" id="UGTM01000001">
    <property type="protein sequence ID" value="SUB87941.1"/>
    <property type="molecule type" value="Genomic_DNA"/>
</dbReference>
<proteinExistence type="predicted"/>
<gene>
    <name evidence="1" type="ORF">NCTC13067_01622</name>
</gene>
<accession>A0A379E6H5</accession>
<organism evidence="1 2">
    <name type="scientific">Prevotella denticola</name>
    <dbReference type="NCBI Taxonomy" id="28129"/>
    <lineage>
        <taxon>Bacteria</taxon>
        <taxon>Pseudomonadati</taxon>
        <taxon>Bacteroidota</taxon>
        <taxon>Bacteroidia</taxon>
        <taxon>Bacteroidales</taxon>
        <taxon>Prevotellaceae</taxon>
        <taxon>Prevotella</taxon>
    </lineage>
</organism>
<reference evidence="1 2" key="1">
    <citation type="submission" date="2018-06" db="EMBL/GenBank/DDBJ databases">
        <authorList>
            <consortium name="Pathogen Informatics"/>
            <person name="Doyle S."/>
        </authorList>
    </citation>
    <scope>NUCLEOTIDE SEQUENCE [LARGE SCALE GENOMIC DNA]</scope>
    <source>
        <strain evidence="1 2">NCTC13067</strain>
    </source>
</reference>
<evidence type="ECO:0008006" key="3">
    <source>
        <dbReference type="Google" id="ProtNLM"/>
    </source>
</evidence>
<evidence type="ECO:0000313" key="1">
    <source>
        <dbReference type="EMBL" id="SUB87941.1"/>
    </source>
</evidence>
<dbReference type="RefSeq" id="WP_013670730.1">
    <property type="nucleotide sequence ID" value="NZ_CAUTRJ010000074.1"/>
</dbReference>
<evidence type="ECO:0000313" key="2">
    <source>
        <dbReference type="Proteomes" id="UP000255469"/>
    </source>
</evidence>